<keyword evidence="1" id="KW-1133">Transmembrane helix</keyword>
<keyword evidence="1" id="KW-0472">Membrane</keyword>
<proteinExistence type="predicted"/>
<dbReference type="EMBL" id="ASQA01000013">
    <property type="protein sequence ID" value="ETT86654.1"/>
    <property type="molecule type" value="Genomic_DNA"/>
</dbReference>
<dbReference type="GO" id="GO:0016301">
    <property type="term" value="F:kinase activity"/>
    <property type="evidence" value="ECO:0007669"/>
    <property type="project" value="UniProtKB-KW"/>
</dbReference>
<name>W4F2E7_9BACL</name>
<keyword evidence="2" id="KW-0418">Kinase</keyword>
<protein>
    <submittedName>
        <fullName evidence="2">Integral membrane sensor signal transduction histidine kinase</fullName>
    </submittedName>
</protein>
<organism evidence="2 3">
    <name type="scientific">Viridibacillus arenosi FSL R5-213</name>
    <dbReference type="NCBI Taxonomy" id="1227360"/>
    <lineage>
        <taxon>Bacteria</taxon>
        <taxon>Bacillati</taxon>
        <taxon>Bacillota</taxon>
        <taxon>Bacilli</taxon>
        <taxon>Bacillales</taxon>
        <taxon>Caryophanaceae</taxon>
        <taxon>Viridibacillus</taxon>
    </lineage>
</organism>
<feature type="transmembrane region" description="Helical" evidence="1">
    <location>
        <begin position="16"/>
        <end position="35"/>
    </location>
</feature>
<keyword evidence="2" id="KW-0808">Transferase</keyword>
<comment type="caution">
    <text evidence="2">The sequence shown here is derived from an EMBL/GenBank/DDBJ whole genome shotgun (WGS) entry which is preliminary data.</text>
</comment>
<evidence type="ECO:0000313" key="2">
    <source>
        <dbReference type="EMBL" id="ETT86654.1"/>
    </source>
</evidence>
<evidence type="ECO:0000313" key="3">
    <source>
        <dbReference type="Proteomes" id="UP000019062"/>
    </source>
</evidence>
<dbReference type="Proteomes" id="UP000019062">
    <property type="component" value="Unassembled WGS sequence"/>
</dbReference>
<feature type="transmembrane region" description="Helical" evidence="1">
    <location>
        <begin position="41"/>
        <end position="66"/>
    </location>
</feature>
<sequence>MRRLDWLHILQQSRQWILLLCVSSGFFIFLAWVAYPETFKLLVLTMLIFTFVTILIGKKQFLIFFLTMMKNEHIKHTDFL</sequence>
<gene>
    <name evidence="2" type="ORF">C176_08077</name>
</gene>
<evidence type="ECO:0000256" key="1">
    <source>
        <dbReference type="SAM" id="Phobius"/>
    </source>
</evidence>
<keyword evidence="1" id="KW-0812">Transmembrane</keyword>
<accession>W4F2E7</accession>
<keyword evidence="3" id="KW-1185">Reference proteome</keyword>
<dbReference type="AlphaFoldDB" id="W4F2E7"/>
<reference evidence="2 3" key="1">
    <citation type="journal article" date="2014" name="BMC Genomics">
        <title>Genomic comparison of sporeforming bacilli isolated from milk.</title>
        <authorList>
            <person name="Moreno Switt A.I."/>
            <person name="Andrus A.D."/>
            <person name="Ranieri M.L."/>
            <person name="Orsi R.H."/>
            <person name="Ivy R."/>
            <person name="den Bakker H.C."/>
            <person name="Martin N.H."/>
            <person name="Wiedmann M."/>
            <person name="Boor K.J."/>
        </authorList>
    </citation>
    <scope>NUCLEOTIDE SEQUENCE [LARGE SCALE GENOMIC DNA]</scope>
    <source>
        <strain evidence="2 3">FSL R5-213</strain>
    </source>
</reference>